<feature type="domain" description="HTH cro/C1-type" evidence="4">
    <location>
        <begin position="63"/>
        <end position="101"/>
    </location>
</feature>
<proteinExistence type="predicted"/>
<dbReference type="PANTHER" id="PTHR36511:SF4">
    <property type="entry name" value="ANTITOXIN MQSA"/>
    <property type="match status" value="1"/>
</dbReference>
<evidence type="ECO:0000313" key="6">
    <source>
        <dbReference type="Proteomes" id="UP001277471"/>
    </source>
</evidence>
<dbReference type="RefSeq" id="WP_051141032.1">
    <property type="nucleotide sequence ID" value="NZ_CP012918.1"/>
</dbReference>
<evidence type="ECO:0000256" key="3">
    <source>
        <dbReference type="ARBA" id="ARBA00023163"/>
    </source>
</evidence>
<evidence type="ECO:0000313" key="5">
    <source>
        <dbReference type="EMBL" id="MDX5955968.1"/>
    </source>
</evidence>
<keyword evidence="6" id="KW-1185">Reference proteome</keyword>
<dbReference type="SMART" id="SM00530">
    <property type="entry name" value="HTH_XRE"/>
    <property type="match status" value="1"/>
</dbReference>
<sequence>MADTTKLSPAAQAALAAVDWKAIDAMTDDDIARQIAANPDAVDLGDAPPGALRVVHPPGGVAVRALRAKLDMTQAEFAACFGFSVGAVRDWEQGRKQPDAQARVLLRLIDQAPDMVADAVRAVAA</sequence>
<name>A0ABU4PF10_AZOBR</name>
<evidence type="ECO:0000259" key="4">
    <source>
        <dbReference type="PROSITE" id="PS50943"/>
    </source>
</evidence>
<keyword evidence="2" id="KW-0238">DNA-binding</keyword>
<dbReference type="Gene3D" id="1.10.260.40">
    <property type="entry name" value="lambda repressor-like DNA-binding domains"/>
    <property type="match status" value="1"/>
</dbReference>
<dbReference type="Pfam" id="PF15731">
    <property type="entry name" value="MqsA_antitoxin"/>
    <property type="match status" value="1"/>
</dbReference>
<reference evidence="5 6" key="1">
    <citation type="submission" date="2023-11" db="EMBL/GenBank/DDBJ databases">
        <title>MicrobeMod: A computational toolkit for identifying prokaryotic methylation and restriction-modification with nanopore sequencing.</title>
        <authorList>
            <person name="Crits-Christoph A."/>
            <person name="Kang S.C."/>
            <person name="Lee H."/>
            <person name="Ostrov N."/>
        </authorList>
    </citation>
    <scope>NUCLEOTIDE SEQUENCE [LARGE SCALE GENOMIC DNA]</scope>
    <source>
        <strain evidence="5 6">ATCC 29145</strain>
    </source>
</reference>
<protein>
    <submittedName>
        <fullName evidence="5">Type II toxin-antitoxin system MqsA family antitoxin</fullName>
    </submittedName>
</protein>
<evidence type="ECO:0000256" key="1">
    <source>
        <dbReference type="ARBA" id="ARBA00023015"/>
    </source>
</evidence>
<dbReference type="Proteomes" id="UP001277471">
    <property type="component" value="Unassembled WGS sequence"/>
</dbReference>
<dbReference type="InterPro" id="IPR052359">
    <property type="entry name" value="HTH-type_reg/antitoxin"/>
</dbReference>
<gene>
    <name evidence="5" type="ORF">SIM66_32920</name>
</gene>
<accession>A0ABU4PF10</accession>
<comment type="caution">
    <text evidence="5">The sequence shown here is derived from an EMBL/GenBank/DDBJ whole genome shotgun (WGS) entry which is preliminary data.</text>
</comment>
<keyword evidence="3" id="KW-0804">Transcription</keyword>
<dbReference type="InterPro" id="IPR032758">
    <property type="entry name" value="MqsA/HigA-2"/>
</dbReference>
<keyword evidence="1" id="KW-0805">Transcription regulation</keyword>
<dbReference type="PANTHER" id="PTHR36511">
    <property type="entry name" value="MERR FAMILY BACTERIAL REGULATORY PROTEIN"/>
    <property type="match status" value="1"/>
</dbReference>
<evidence type="ECO:0000256" key="2">
    <source>
        <dbReference type="ARBA" id="ARBA00023125"/>
    </source>
</evidence>
<dbReference type="InterPro" id="IPR001387">
    <property type="entry name" value="Cro/C1-type_HTH"/>
</dbReference>
<dbReference type="InterPro" id="IPR010982">
    <property type="entry name" value="Lambda_DNA-bd_dom_sf"/>
</dbReference>
<dbReference type="SUPFAM" id="SSF47413">
    <property type="entry name" value="lambda repressor-like DNA-binding domains"/>
    <property type="match status" value="1"/>
</dbReference>
<dbReference type="CDD" id="cd00093">
    <property type="entry name" value="HTH_XRE"/>
    <property type="match status" value="1"/>
</dbReference>
<dbReference type="PROSITE" id="PS50943">
    <property type="entry name" value="HTH_CROC1"/>
    <property type="match status" value="1"/>
</dbReference>
<organism evidence="5 6">
    <name type="scientific">Azospirillum brasilense</name>
    <dbReference type="NCBI Taxonomy" id="192"/>
    <lineage>
        <taxon>Bacteria</taxon>
        <taxon>Pseudomonadati</taxon>
        <taxon>Pseudomonadota</taxon>
        <taxon>Alphaproteobacteria</taxon>
        <taxon>Rhodospirillales</taxon>
        <taxon>Azospirillaceae</taxon>
        <taxon>Azospirillum</taxon>
    </lineage>
</organism>
<dbReference type="EMBL" id="JAWXYC010000007">
    <property type="protein sequence ID" value="MDX5955968.1"/>
    <property type="molecule type" value="Genomic_DNA"/>
</dbReference>